<gene>
    <name evidence="1" type="ORF">SAMN06265338_1032</name>
</gene>
<dbReference type="EMBL" id="FYDG01000003">
    <property type="protein sequence ID" value="SNB68132.1"/>
    <property type="molecule type" value="Genomic_DNA"/>
</dbReference>
<evidence type="ECO:0000313" key="2">
    <source>
        <dbReference type="Proteomes" id="UP000198418"/>
    </source>
</evidence>
<protein>
    <submittedName>
        <fullName evidence="1">Uncharacterized protein</fullName>
    </submittedName>
</protein>
<accession>A0A212R7J6</accession>
<reference evidence="2" key="1">
    <citation type="submission" date="2017-06" db="EMBL/GenBank/DDBJ databases">
        <authorList>
            <person name="Varghese N."/>
            <person name="Submissions S."/>
        </authorList>
    </citation>
    <scope>NUCLEOTIDE SEQUENCE [LARGE SCALE GENOMIC DNA]</scope>
    <source>
        <strain evidence="2">DSM 137</strain>
    </source>
</reference>
<organism evidence="1 2">
    <name type="scientific">Rhodoblastus acidophilus</name>
    <name type="common">Rhodopseudomonas acidophila</name>
    <dbReference type="NCBI Taxonomy" id="1074"/>
    <lineage>
        <taxon>Bacteria</taxon>
        <taxon>Pseudomonadati</taxon>
        <taxon>Pseudomonadota</taxon>
        <taxon>Alphaproteobacteria</taxon>
        <taxon>Hyphomicrobiales</taxon>
        <taxon>Rhodoblastaceae</taxon>
        <taxon>Rhodoblastus</taxon>
    </lineage>
</organism>
<dbReference type="Proteomes" id="UP000198418">
    <property type="component" value="Unassembled WGS sequence"/>
</dbReference>
<proteinExistence type="predicted"/>
<evidence type="ECO:0000313" key="1">
    <source>
        <dbReference type="EMBL" id="SNB68132.1"/>
    </source>
</evidence>
<name>A0A212R7J6_RHOAC</name>
<dbReference type="AlphaFoldDB" id="A0A212R7J6"/>
<dbReference type="RefSeq" id="WP_088520146.1">
    <property type="nucleotide sequence ID" value="NZ_FYDG01000003.1"/>
</dbReference>
<sequence length="72" mass="7743">MTLCLALNESAHATPGYVVATSRTATPAIVWRGAFADLRHARGYDTVHCHPHDGAKIRAALAAKHIPVREVT</sequence>
<keyword evidence="2" id="KW-1185">Reference proteome</keyword>
<dbReference type="OrthoDB" id="9918476at2"/>